<dbReference type="AlphaFoldDB" id="A0AA89BZY4"/>
<proteinExistence type="predicted"/>
<sequence length="287" mass="31847">MRSTKALICIHIPVACCHLSSFILRYLAYVDESNANMYGSVCIISLAFACFLQPVIAMLVSSALRKAFVGLICRKSNNSNTRVFKLTLETPHPREERSGHSEMPEFLRPRSGMRIQLEVVQESDSISQCRSRRLSAISMTSDGISVIDIDEYTAPMDTENSGSIGSLVCQADGSSRSPSLSTMSNLTLNISDLPWPRAKQRNKVTNKFWMESSPSSQQSFFQDGATENDMMHRTSSLPTIRISSPRTPKTPGRKLFKRVFPNERMCTLATVEDVMSAASSPRSSEVS</sequence>
<organism evidence="2 3">
    <name type="scientific">Pinctada imbricata</name>
    <name type="common">Atlantic pearl-oyster</name>
    <name type="synonym">Pinctada martensii</name>
    <dbReference type="NCBI Taxonomy" id="66713"/>
    <lineage>
        <taxon>Eukaryota</taxon>
        <taxon>Metazoa</taxon>
        <taxon>Spiralia</taxon>
        <taxon>Lophotrochozoa</taxon>
        <taxon>Mollusca</taxon>
        <taxon>Bivalvia</taxon>
        <taxon>Autobranchia</taxon>
        <taxon>Pteriomorphia</taxon>
        <taxon>Pterioida</taxon>
        <taxon>Pterioidea</taxon>
        <taxon>Pteriidae</taxon>
        <taxon>Pinctada</taxon>
    </lineage>
</organism>
<keyword evidence="1" id="KW-0472">Membrane</keyword>
<gene>
    <name evidence="2" type="ORF">FSP39_014453</name>
</gene>
<keyword evidence="1" id="KW-1133">Transmembrane helix</keyword>
<protein>
    <submittedName>
        <fullName evidence="2">Uncharacterized protein</fullName>
    </submittedName>
</protein>
<evidence type="ECO:0000313" key="2">
    <source>
        <dbReference type="EMBL" id="KAK3102855.1"/>
    </source>
</evidence>
<evidence type="ECO:0000313" key="3">
    <source>
        <dbReference type="Proteomes" id="UP001186944"/>
    </source>
</evidence>
<accession>A0AA89BZY4</accession>
<dbReference type="Proteomes" id="UP001186944">
    <property type="component" value="Unassembled WGS sequence"/>
</dbReference>
<feature type="transmembrane region" description="Helical" evidence="1">
    <location>
        <begin position="35"/>
        <end position="60"/>
    </location>
</feature>
<evidence type="ECO:0000256" key="1">
    <source>
        <dbReference type="SAM" id="Phobius"/>
    </source>
</evidence>
<reference evidence="2" key="1">
    <citation type="submission" date="2019-08" db="EMBL/GenBank/DDBJ databases">
        <title>The improved chromosome-level genome for the pearl oyster Pinctada fucata martensii using PacBio sequencing and Hi-C.</title>
        <authorList>
            <person name="Zheng Z."/>
        </authorList>
    </citation>
    <scope>NUCLEOTIDE SEQUENCE</scope>
    <source>
        <strain evidence="2">ZZ-2019</strain>
        <tissue evidence="2">Adductor muscle</tissue>
    </source>
</reference>
<feature type="transmembrane region" description="Helical" evidence="1">
    <location>
        <begin position="7"/>
        <end position="29"/>
    </location>
</feature>
<comment type="caution">
    <text evidence="2">The sequence shown here is derived from an EMBL/GenBank/DDBJ whole genome shotgun (WGS) entry which is preliminary data.</text>
</comment>
<keyword evidence="3" id="KW-1185">Reference proteome</keyword>
<dbReference type="SUPFAM" id="SSF81321">
    <property type="entry name" value="Family A G protein-coupled receptor-like"/>
    <property type="match status" value="1"/>
</dbReference>
<keyword evidence="1" id="KW-0812">Transmembrane</keyword>
<dbReference type="EMBL" id="VSWD01000005">
    <property type="protein sequence ID" value="KAK3102855.1"/>
    <property type="molecule type" value="Genomic_DNA"/>
</dbReference>
<name>A0AA89BZY4_PINIB</name>